<gene>
    <name evidence="2" type="ORF">DY000_02049805</name>
</gene>
<name>A0ABQ7EV99_BRACR</name>
<reference evidence="2 3" key="1">
    <citation type="journal article" date="2020" name="BMC Genomics">
        <title>Intraspecific diversification of the crop wild relative Brassica cretica Lam. using demographic model selection.</title>
        <authorList>
            <person name="Kioukis A."/>
            <person name="Michalopoulou V.A."/>
            <person name="Briers L."/>
            <person name="Pirintsos S."/>
            <person name="Studholme D.J."/>
            <person name="Pavlidis P."/>
            <person name="Sarris P.F."/>
        </authorList>
    </citation>
    <scope>NUCLEOTIDE SEQUENCE [LARGE SCALE GENOMIC DNA]</scope>
    <source>
        <strain evidence="3">cv. PFS-1207/04</strain>
    </source>
</reference>
<feature type="compositionally biased region" description="Pro residues" evidence="1">
    <location>
        <begin position="85"/>
        <end position="102"/>
    </location>
</feature>
<protein>
    <submittedName>
        <fullName evidence="2">Uncharacterized protein</fullName>
    </submittedName>
</protein>
<dbReference type="EMBL" id="QGKV02000297">
    <property type="protein sequence ID" value="KAF3607613.1"/>
    <property type="molecule type" value="Genomic_DNA"/>
</dbReference>
<evidence type="ECO:0000313" key="3">
    <source>
        <dbReference type="Proteomes" id="UP000266723"/>
    </source>
</evidence>
<feature type="region of interest" description="Disordered" evidence="1">
    <location>
        <begin position="32"/>
        <end position="135"/>
    </location>
</feature>
<dbReference type="Proteomes" id="UP000266723">
    <property type="component" value="Unassembled WGS sequence"/>
</dbReference>
<comment type="caution">
    <text evidence="2">The sequence shown here is derived from an EMBL/GenBank/DDBJ whole genome shotgun (WGS) entry which is preliminary data.</text>
</comment>
<feature type="compositionally biased region" description="Polar residues" evidence="1">
    <location>
        <begin position="38"/>
        <end position="49"/>
    </location>
</feature>
<organism evidence="2 3">
    <name type="scientific">Brassica cretica</name>
    <name type="common">Mustard</name>
    <dbReference type="NCBI Taxonomy" id="69181"/>
    <lineage>
        <taxon>Eukaryota</taxon>
        <taxon>Viridiplantae</taxon>
        <taxon>Streptophyta</taxon>
        <taxon>Embryophyta</taxon>
        <taxon>Tracheophyta</taxon>
        <taxon>Spermatophyta</taxon>
        <taxon>Magnoliopsida</taxon>
        <taxon>eudicotyledons</taxon>
        <taxon>Gunneridae</taxon>
        <taxon>Pentapetalae</taxon>
        <taxon>rosids</taxon>
        <taxon>malvids</taxon>
        <taxon>Brassicales</taxon>
        <taxon>Brassicaceae</taxon>
        <taxon>Brassiceae</taxon>
        <taxon>Brassica</taxon>
    </lineage>
</organism>
<evidence type="ECO:0000256" key="1">
    <source>
        <dbReference type="SAM" id="MobiDB-lite"/>
    </source>
</evidence>
<proteinExistence type="predicted"/>
<evidence type="ECO:0000313" key="2">
    <source>
        <dbReference type="EMBL" id="KAF3607613.1"/>
    </source>
</evidence>
<keyword evidence="3" id="KW-1185">Reference proteome</keyword>
<accession>A0ABQ7EV99</accession>
<sequence length="135" mass="15132">MFNTLQRKPIIESQCYKIPFELARLKETTGAQHDCNIPGQTQKETQVQEAQEKETLDITPLIAYKRRSLPRAQPQERQQAKPCPSRTPPPPPQAAAAPPPAKPAASRPRSPSRRNRTPSRCLLDSASCKQLRSEP</sequence>